<evidence type="ECO:0000256" key="3">
    <source>
        <dbReference type="ARBA" id="ARBA00022553"/>
    </source>
</evidence>
<dbReference type="InterPro" id="IPR036890">
    <property type="entry name" value="HATPase_C_sf"/>
</dbReference>
<dbReference type="EMBL" id="OX365700">
    <property type="protein sequence ID" value="CAI4032941.1"/>
    <property type="molecule type" value="Genomic_DNA"/>
</dbReference>
<dbReference type="InterPro" id="IPR036097">
    <property type="entry name" value="HisK_dim/P_sf"/>
</dbReference>
<dbReference type="SUPFAM" id="SSF52172">
    <property type="entry name" value="CheY-like"/>
    <property type="match status" value="1"/>
</dbReference>
<dbReference type="Proteomes" id="UP001179121">
    <property type="component" value="Chromosome"/>
</dbReference>
<dbReference type="InterPro" id="IPR003661">
    <property type="entry name" value="HisK_dim/P_dom"/>
</dbReference>
<dbReference type="PANTHER" id="PTHR43065:SF42">
    <property type="entry name" value="TWO-COMPONENT SENSOR PPRA"/>
    <property type="match status" value="1"/>
</dbReference>
<keyword evidence="8" id="KW-1185">Reference proteome</keyword>
<dbReference type="InterPro" id="IPR011006">
    <property type="entry name" value="CheY-like_superfamily"/>
</dbReference>
<evidence type="ECO:0000259" key="5">
    <source>
        <dbReference type="PROSITE" id="PS50109"/>
    </source>
</evidence>
<dbReference type="PROSITE" id="PS50110">
    <property type="entry name" value="RESPONSE_REGULATORY"/>
    <property type="match status" value="1"/>
</dbReference>
<dbReference type="AlphaFoldDB" id="A0AA86T773"/>
<dbReference type="SMART" id="SM00388">
    <property type="entry name" value="HisKA"/>
    <property type="match status" value="1"/>
</dbReference>
<dbReference type="InterPro" id="IPR003594">
    <property type="entry name" value="HATPase_dom"/>
</dbReference>
<evidence type="ECO:0000256" key="2">
    <source>
        <dbReference type="ARBA" id="ARBA00012438"/>
    </source>
</evidence>
<accession>A0AA86T773</accession>
<dbReference type="InterPro" id="IPR004358">
    <property type="entry name" value="Sig_transdc_His_kin-like_C"/>
</dbReference>
<feature type="domain" description="Histidine kinase" evidence="5">
    <location>
        <begin position="10"/>
        <end position="233"/>
    </location>
</feature>
<dbReference type="KEGG" id="nti:DNFV4_03371"/>
<dbReference type="InterPro" id="IPR005467">
    <property type="entry name" value="His_kinase_dom"/>
</dbReference>
<dbReference type="Pfam" id="PF02518">
    <property type="entry name" value="HATPase_c"/>
    <property type="match status" value="1"/>
</dbReference>
<dbReference type="GO" id="GO:0000155">
    <property type="term" value="F:phosphorelay sensor kinase activity"/>
    <property type="evidence" value="ECO:0007669"/>
    <property type="project" value="InterPro"/>
</dbReference>
<dbReference type="Pfam" id="PF00512">
    <property type="entry name" value="HisKA"/>
    <property type="match status" value="1"/>
</dbReference>
<evidence type="ECO:0000259" key="6">
    <source>
        <dbReference type="PROSITE" id="PS50110"/>
    </source>
</evidence>
<evidence type="ECO:0000313" key="8">
    <source>
        <dbReference type="Proteomes" id="UP001179121"/>
    </source>
</evidence>
<gene>
    <name evidence="7" type="ORF">DNFV4_03371</name>
</gene>
<dbReference type="EC" id="2.7.13.3" evidence="2"/>
<dbReference type="Gene3D" id="3.30.565.10">
    <property type="entry name" value="Histidine kinase-like ATPase, C-terminal domain"/>
    <property type="match status" value="1"/>
</dbReference>
<keyword evidence="7" id="KW-0418">Kinase</keyword>
<dbReference type="InterPro" id="IPR001789">
    <property type="entry name" value="Sig_transdc_resp-reg_receiver"/>
</dbReference>
<protein>
    <recommendedName>
        <fullName evidence="2">histidine kinase</fullName>
        <ecNumber evidence="2">2.7.13.3</ecNumber>
    </recommendedName>
</protein>
<sequence>MESVGRLAGGIAHDFNNLLTVINGYTEMILPEMEFGTIGRKWVEEVKEAGHRAATLTRQLLAFSRQQVLEPQVLDVNAATQNIAKFLRRLIGEDINLVLCLGAEVSKVHMDPGQLDQVIMNLGVNARDAMAEGGELTIETRDVVRKEPAGGAGNRLPPGRYVVLTVRDTGCGMTEEVQTRIFEPFFTTKEPGKGTGLGLATVYGIVNQSGGHIEVLSKSGQGTTLNIYLPGVEDEVSGLREPAPLRPEHLRGTETILLVEDDEMVRKLAQTILEGQGYTVLEARNANEALHIGQEHAGPIHLLLTDTIMPGLNGPELAERFLAGRPGTNVLFTSGYTDRTRAYTGRSQFERCFLQKPFTAATLTRKIREILDSQQKPVAANSRSKAA</sequence>
<dbReference type="Pfam" id="PF00072">
    <property type="entry name" value="Response_reg"/>
    <property type="match status" value="1"/>
</dbReference>
<dbReference type="Gene3D" id="3.40.50.2300">
    <property type="match status" value="1"/>
</dbReference>
<proteinExistence type="predicted"/>
<organism evidence="7 8">
    <name type="scientific">Nitrospira tepida</name>
    <dbReference type="NCBI Taxonomy" id="2973512"/>
    <lineage>
        <taxon>Bacteria</taxon>
        <taxon>Pseudomonadati</taxon>
        <taxon>Nitrospirota</taxon>
        <taxon>Nitrospiria</taxon>
        <taxon>Nitrospirales</taxon>
        <taxon>Nitrospiraceae</taxon>
        <taxon>Nitrospira</taxon>
    </lineage>
</organism>
<keyword evidence="3 4" id="KW-0597">Phosphoprotein</keyword>
<feature type="domain" description="Response regulatory" evidence="6">
    <location>
        <begin position="255"/>
        <end position="371"/>
    </location>
</feature>
<feature type="modified residue" description="4-aspartylphosphate" evidence="4">
    <location>
        <position position="306"/>
    </location>
</feature>
<comment type="catalytic activity">
    <reaction evidence="1">
        <text>ATP + protein L-histidine = ADP + protein N-phospho-L-histidine.</text>
        <dbReference type="EC" id="2.7.13.3"/>
    </reaction>
</comment>
<dbReference type="SMART" id="SM00448">
    <property type="entry name" value="REC"/>
    <property type="match status" value="1"/>
</dbReference>
<dbReference type="PRINTS" id="PR00344">
    <property type="entry name" value="BCTRLSENSOR"/>
</dbReference>
<dbReference type="PROSITE" id="PS50109">
    <property type="entry name" value="HIS_KIN"/>
    <property type="match status" value="1"/>
</dbReference>
<dbReference type="PANTHER" id="PTHR43065">
    <property type="entry name" value="SENSOR HISTIDINE KINASE"/>
    <property type="match status" value="1"/>
</dbReference>
<evidence type="ECO:0000256" key="1">
    <source>
        <dbReference type="ARBA" id="ARBA00000085"/>
    </source>
</evidence>
<keyword evidence="7" id="KW-0808">Transferase</keyword>
<dbReference type="SMART" id="SM00387">
    <property type="entry name" value="HATPase_c"/>
    <property type="match status" value="1"/>
</dbReference>
<dbReference type="RefSeq" id="WP_289269723.1">
    <property type="nucleotide sequence ID" value="NZ_OX365700.1"/>
</dbReference>
<dbReference type="SUPFAM" id="SSF55874">
    <property type="entry name" value="ATPase domain of HSP90 chaperone/DNA topoisomerase II/histidine kinase"/>
    <property type="match status" value="1"/>
</dbReference>
<evidence type="ECO:0000313" key="7">
    <source>
        <dbReference type="EMBL" id="CAI4032941.1"/>
    </source>
</evidence>
<dbReference type="Gene3D" id="1.10.287.130">
    <property type="match status" value="1"/>
</dbReference>
<name>A0AA86T773_9BACT</name>
<dbReference type="SUPFAM" id="SSF47384">
    <property type="entry name" value="Homodimeric domain of signal transducing histidine kinase"/>
    <property type="match status" value="1"/>
</dbReference>
<reference evidence="7" key="1">
    <citation type="submission" date="2022-10" db="EMBL/GenBank/DDBJ databases">
        <authorList>
            <person name="Koch H."/>
        </authorList>
    </citation>
    <scope>NUCLEOTIDE SEQUENCE</scope>
    <source>
        <strain evidence="7">DNF</strain>
    </source>
</reference>
<evidence type="ECO:0000256" key="4">
    <source>
        <dbReference type="PROSITE-ProRule" id="PRU00169"/>
    </source>
</evidence>
<dbReference type="CDD" id="cd00082">
    <property type="entry name" value="HisKA"/>
    <property type="match status" value="1"/>
</dbReference>